<evidence type="ECO:0000256" key="3">
    <source>
        <dbReference type="ARBA" id="ARBA00022692"/>
    </source>
</evidence>
<sequence>MRRSPADAAEGPAEGPEPDGASHAGPDTGAGDAEGGPYPRLLPYLLLVGGAIGLIAAFALTVERIALLKDPAYVPSCSINPVLSCGSVMTTPQAELFGFPNPLLGIAGFAIVVAVGAAQLAGARFRPWFWAGLQAGATAGAVFVHWLIYHSLYTIGALCPYCMVVWAVTMPIFWYVTLRNLSRSRLSRPARRLVETAVAYHSVALTVWFLGVLTLIGIRFWSYWSTVI</sequence>
<feature type="transmembrane region" description="Helical" evidence="11">
    <location>
        <begin position="41"/>
        <end position="60"/>
    </location>
</feature>
<dbReference type="Pfam" id="PF07884">
    <property type="entry name" value="VKOR"/>
    <property type="match status" value="1"/>
</dbReference>
<evidence type="ECO:0000256" key="10">
    <source>
        <dbReference type="SAM" id="MobiDB-lite"/>
    </source>
</evidence>
<feature type="transmembrane region" description="Helical" evidence="11">
    <location>
        <begin position="103"/>
        <end position="121"/>
    </location>
</feature>
<evidence type="ECO:0000259" key="12">
    <source>
        <dbReference type="SMART" id="SM00756"/>
    </source>
</evidence>
<evidence type="ECO:0000256" key="4">
    <source>
        <dbReference type="ARBA" id="ARBA00022719"/>
    </source>
</evidence>
<feature type="transmembrane region" description="Helical" evidence="11">
    <location>
        <begin position="128"/>
        <end position="149"/>
    </location>
</feature>
<evidence type="ECO:0000313" key="13">
    <source>
        <dbReference type="EMBL" id="SDG06153.1"/>
    </source>
</evidence>
<feature type="domain" description="Vitamin K epoxide reductase" evidence="12">
    <location>
        <begin position="39"/>
        <end position="180"/>
    </location>
</feature>
<dbReference type="InterPro" id="IPR012932">
    <property type="entry name" value="VKOR"/>
</dbReference>
<evidence type="ECO:0000313" key="14">
    <source>
        <dbReference type="Proteomes" id="UP000198923"/>
    </source>
</evidence>
<keyword evidence="7 11" id="KW-0472">Membrane</keyword>
<dbReference type="EMBL" id="FNCN01000001">
    <property type="protein sequence ID" value="SDG06153.1"/>
    <property type="molecule type" value="Genomic_DNA"/>
</dbReference>
<feature type="transmembrane region" description="Helical" evidence="11">
    <location>
        <begin position="155"/>
        <end position="176"/>
    </location>
</feature>
<organism evidence="13 14">
    <name type="scientific">Sinosporangium album</name>
    <dbReference type="NCBI Taxonomy" id="504805"/>
    <lineage>
        <taxon>Bacteria</taxon>
        <taxon>Bacillati</taxon>
        <taxon>Actinomycetota</taxon>
        <taxon>Actinomycetes</taxon>
        <taxon>Streptosporangiales</taxon>
        <taxon>Streptosporangiaceae</taxon>
        <taxon>Sinosporangium</taxon>
    </lineage>
</organism>
<feature type="compositionally biased region" description="Low complexity" evidence="10">
    <location>
        <begin position="1"/>
        <end position="21"/>
    </location>
</feature>
<evidence type="ECO:0000256" key="7">
    <source>
        <dbReference type="ARBA" id="ARBA00023136"/>
    </source>
</evidence>
<feature type="region of interest" description="Disordered" evidence="10">
    <location>
        <begin position="1"/>
        <end position="32"/>
    </location>
</feature>
<keyword evidence="14" id="KW-1185">Reference proteome</keyword>
<keyword evidence="5 11" id="KW-1133">Transmembrane helix</keyword>
<evidence type="ECO:0000256" key="11">
    <source>
        <dbReference type="SAM" id="Phobius"/>
    </source>
</evidence>
<dbReference type="AlphaFoldDB" id="A0A1G7R5Y6"/>
<evidence type="ECO:0000256" key="8">
    <source>
        <dbReference type="ARBA" id="ARBA00023157"/>
    </source>
</evidence>
<dbReference type="RefSeq" id="WP_093167326.1">
    <property type="nucleotide sequence ID" value="NZ_FNCN01000001.1"/>
</dbReference>
<name>A0A1G7R5Y6_9ACTN</name>
<keyword evidence="8" id="KW-1015">Disulfide bond</keyword>
<evidence type="ECO:0000256" key="2">
    <source>
        <dbReference type="ARBA" id="ARBA00006214"/>
    </source>
</evidence>
<dbReference type="InterPro" id="IPR041714">
    <property type="entry name" value="VKOR_Actinobacteria"/>
</dbReference>
<keyword evidence="4" id="KW-0874">Quinone</keyword>
<keyword evidence="3 11" id="KW-0812">Transmembrane</keyword>
<dbReference type="STRING" id="504805.SAMN05421505_101268"/>
<dbReference type="Proteomes" id="UP000198923">
    <property type="component" value="Unassembled WGS sequence"/>
</dbReference>
<comment type="similarity">
    <text evidence="2">Belongs to the VKOR family.</text>
</comment>
<dbReference type="SMART" id="SM00756">
    <property type="entry name" value="VKc"/>
    <property type="match status" value="1"/>
</dbReference>
<evidence type="ECO:0000256" key="5">
    <source>
        <dbReference type="ARBA" id="ARBA00022989"/>
    </source>
</evidence>
<dbReference type="Gene3D" id="1.20.1440.130">
    <property type="entry name" value="VKOR domain"/>
    <property type="match status" value="1"/>
</dbReference>
<reference evidence="13 14" key="1">
    <citation type="submission" date="2016-10" db="EMBL/GenBank/DDBJ databases">
        <authorList>
            <person name="de Groot N.N."/>
        </authorList>
    </citation>
    <scope>NUCLEOTIDE SEQUENCE [LARGE SCALE GENOMIC DNA]</scope>
    <source>
        <strain evidence="13 14">CPCC 201354</strain>
    </source>
</reference>
<proteinExistence type="inferred from homology"/>
<protein>
    <submittedName>
        <fullName evidence="13">Uncharacterized membrane protein</fullName>
    </submittedName>
</protein>
<dbReference type="OrthoDB" id="9783799at2"/>
<comment type="subcellular location">
    <subcellularLocation>
        <location evidence="1">Membrane</location>
        <topology evidence="1">Multi-pass membrane protein</topology>
    </subcellularLocation>
</comment>
<keyword evidence="6" id="KW-0560">Oxidoreductase</keyword>
<dbReference type="GO" id="GO:0016020">
    <property type="term" value="C:membrane"/>
    <property type="evidence" value="ECO:0007669"/>
    <property type="project" value="UniProtKB-SubCell"/>
</dbReference>
<dbReference type="GO" id="GO:0048038">
    <property type="term" value="F:quinone binding"/>
    <property type="evidence" value="ECO:0007669"/>
    <property type="project" value="UniProtKB-KW"/>
</dbReference>
<dbReference type="GO" id="GO:0016491">
    <property type="term" value="F:oxidoreductase activity"/>
    <property type="evidence" value="ECO:0007669"/>
    <property type="project" value="UniProtKB-KW"/>
</dbReference>
<accession>A0A1G7R5Y6</accession>
<gene>
    <name evidence="13" type="ORF">SAMN05421505_101268</name>
</gene>
<evidence type="ECO:0000256" key="1">
    <source>
        <dbReference type="ARBA" id="ARBA00004141"/>
    </source>
</evidence>
<evidence type="ECO:0000256" key="6">
    <source>
        <dbReference type="ARBA" id="ARBA00023002"/>
    </source>
</evidence>
<evidence type="ECO:0000256" key="9">
    <source>
        <dbReference type="ARBA" id="ARBA00023284"/>
    </source>
</evidence>
<dbReference type="CDD" id="cd12922">
    <property type="entry name" value="VKOR_5"/>
    <property type="match status" value="1"/>
</dbReference>
<keyword evidence="9" id="KW-0676">Redox-active center</keyword>
<feature type="transmembrane region" description="Helical" evidence="11">
    <location>
        <begin position="197"/>
        <end position="221"/>
    </location>
</feature>
<dbReference type="InterPro" id="IPR038354">
    <property type="entry name" value="VKOR_sf"/>
</dbReference>